<dbReference type="PROSITE" id="PS50206">
    <property type="entry name" value="RHODANESE_3"/>
    <property type="match status" value="1"/>
</dbReference>
<organism evidence="2 5">
    <name type="scientific">Rhodococcus hoagii</name>
    <name type="common">Corynebacterium equii</name>
    <dbReference type="NCBI Taxonomy" id="43767"/>
    <lineage>
        <taxon>Bacteria</taxon>
        <taxon>Bacillati</taxon>
        <taxon>Actinomycetota</taxon>
        <taxon>Actinomycetes</taxon>
        <taxon>Mycobacteriales</taxon>
        <taxon>Nocardiaceae</taxon>
        <taxon>Prescottella</taxon>
    </lineage>
</organism>
<gene>
    <name evidence="2" type="ORF">GS441_18765</name>
    <name evidence="3" type="ORF">GS882_02350</name>
    <name evidence="4" type="ORF">GS947_20945</name>
</gene>
<reference evidence="2" key="1">
    <citation type="submission" date="2019-11" db="EMBL/GenBank/DDBJ databases">
        <title>Spread of Macrolides and rifampicin resistant Rhodococcus equi in clinical isolates in the USA.</title>
        <authorList>
            <person name="Alvarez-Narvaez S."/>
            <person name="Huber L."/>
            <person name="Cohen N.D."/>
            <person name="Slovis N."/>
            <person name="Greiter M."/>
            <person name="Giguere S."/>
            <person name="Hart K."/>
        </authorList>
    </citation>
    <scope>NUCLEOTIDE SEQUENCE</scope>
    <source>
        <strain evidence="2">Lh_17</strain>
    </source>
</reference>
<dbReference type="Proteomes" id="UP000603463">
    <property type="component" value="Unassembled WGS sequence"/>
</dbReference>
<evidence type="ECO:0000313" key="4">
    <source>
        <dbReference type="EMBL" id="NKW43972.1"/>
    </source>
</evidence>
<evidence type="ECO:0000313" key="3">
    <source>
        <dbReference type="EMBL" id="NKT77063.1"/>
    </source>
</evidence>
<proteinExistence type="predicted"/>
<dbReference type="InterPro" id="IPR001763">
    <property type="entry name" value="Rhodanese-like_dom"/>
</dbReference>
<sequence length="157" mass="15972">MEAMDMRRTLPGNRFPGRLFPGRLAAAAACAGIGATLLAGCGTDGGDAPATSPRLVDVREFADIAASDDTFVLNVHVPDEGTIAGTDGAIPFDALAAEAASLPSDHGTTIAVYCMSGNMSATAVQDLADLGYTDVVELDGGMMAWMADGRELLPPAA</sequence>
<evidence type="ECO:0000313" key="2">
    <source>
        <dbReference type="EMBL" id="MBM4567384.1"/>
    </source>
</evidence>
<feature type="domain" description="Rhodanese" evidence="1">
    <location>
        <begin position="88"/>
        <end position="154"/>
    </location>
</feature>
<dbReference type="Pfam" id="PF00581">
    <property type="entry name" value="Rhodanese"/>
    <property type="match status" value="1"/>
</dbReference>
<dbReference type="Proteomes" id="UP000608063">
    <property type="component" value="Unassembled WGS sequence"/>
</dbReference>
<dbReference type="EMBL" id="WVDC01000014">
    <property type="protein sequence ID" value="NKW43972.1"/>
    <property type="molecule type" value="Genomic_DNA"/>
</dbReference>
<protein>
    <submittedName>
        <fullName evidence="2">Rhodanese-like domain-containing protein</fullName>
    </submittedName>
</protein>
<reference evidence="3" key="2">
    <citation type="journal article" date="2020" name="Environ. Microbiol.">
        <title>The novel and transferable erm(51) gene confers Macrolides, Lincosamides, and Streptogramins B (MLSB) resistance to clonal Rhodococcus equi in the environment.</title>
        <authorList>
            <person name="Huber L."/>
            <person name="Giguere S."/>
            <person name="Slovis N.M."/>
            <person name="Alvarez-Narvaez S."/>
            <person name="Hart K.A."/>
            <person name="Greiter M."/>
            <person name="Morris E.R.A."/>
            <person name="Cohen N.D."/>
        </authorList>
    </citation>
    <scope>NUCLEOTIDE SEQUENCE</scope>
    <source>
        <strain evidence="3">Lh_116_1</strain>
        <strain evidence="4">Lh_16_1</strain>
    </source>
</reference>
<dbReference type="InterPro" id="IPR036873">
    <property type="entry name" value="Rhodanese-like_dom_sf"/>
</dbReference>
<dbReference type="CDD" id="cd00158">
    <property type="entry name" value="RHOD"/>
    <property type="match status" value="1"/>
</dbReference>
<dbReference type="Gene3D" id="3.40.250.10">
    <property type="entry name" value="Rhodanese-like domain"/>
    <property type="match status" value="1"/>
</dbReference>
<dbReference type="Proteomes" id="UP000808906">
    <property type="component" value="Unassembled WGS sequence"/>
</dbReference>
<accession>A0A9Q2PFH3</accession>
<comment type="caution">
    <text evidence="2">The sequence shown here is derived from an EMBL/GenBank/DDBJ whole genome shotgun (WGS) entry which is preliminary data.</text>
</comment>
<dbReference type="SMART" id="SM00450">
    <property type="entry name" value="RHOD"/>
    <property type="match status" value="1"/>
</dbReference>
<name>A0A9Q2PFH3_RHOHA</name>
<evidence type="ECO:0000313" key="5">
    <source>
        <dbReference type="Proteomes" id="UP000808906"/>
    </source>
</evidence>
<dbReference type="AlphaFoldDB" id="A0A9Q2PFH3"/>
<dbReference type="EMBL" id="WVBC01000002">
    <property type="protein sequence ID" value="NKT77063.1"/>
    <property type="molecule type" value="Genomic_DNA"/>
</dbReference>
<dbReference type="SUPFAM" id="SSF52821">
    <property type="entry name" value="Rhodanese/Cell cycle control phosphatase"/>
    <property type="match status" value="1"/>
</dbReference>
<dbReference type="EMBL" id="WUXR01000012">
    <property type="protein sequence ID" value="MBM4567384.1"/>
    <property type="molecule type" value="Genomic_DNA"/>
</dbReference>
<evidence type="ECO:0000259" key="1">
    <source>
        <dbReference type="PROSITE" id="PS50206"/>
    </source>
</evidence>